<dbReference type="Gene3D" id="1.10.10.2400">
    <property type="entry name" value="Lepidopteran low molecular weight (30 kD) lipoprotein, N-terminal domain"/>
    <property type="match status" value="2"/>
</dbReference>
<organism evidence="2 3">
    <name type="scientific">Arctia plantaginis</name>
    <name type="common">Wood tiger moth</name>
    <name type="synonym">Phalaena plantaginis</name>
    <dbReference type="NCBI Taxonomy" id="874455"/>
    <lineage>
        <taxon>Eukaryota</taxon>
        <taxon>Metazoa</taxon>
        <taxon>Ecdysozoa</taxon>
        <taxon>Arthropoda</taxon>
        <taxon>Hexapoda</taxon>
        <taxon>Insecta</taxon>
        <taxon>Pterygota</taxon>
        <taxon>Neoptera</taxon>
        <taxon>Endopterygota</taxon>
        <taxon>Lepidoptera</taxon>
        <taxon>Glossata</taxon>
        <taxon>Ditrysia</taxon>
        <taxon>Noctuoidea</taxon>
        <taxon>Erebidae</taxon>
        <taxon>Arctiinae</taxon>
        <taxon>Arctia</taxon>
    </lineage>
</organism>
<dbReference type="Pfam" id="PF03260">
    <property type="entry name" value="Lipoprotein_11"/>
    <property type="match status" value="2"/>
</dbReference>
<dbReference type="Gene3D" id="2.80.10.50">
    <property type="match status" value="1"/>
</dbReference>
<evidence type="ECO:0000313" key="2">
    <source>
        <dbReference type="EMBL" id="CAB3259471.1"/>
    </source>
</evidence>
<dbReference type="GO" id="GO:0005576">
    <property type="term" value="C:extracellular region"/>
    <property type="evidence" value="ECO:0007669"/>
    <property type="project" value="InterPro"/>
</dbReference>
<dbReference type="OrthoDB" id="7401160at2759"/>
<keyword evidence="1" id="KW-0732">Signal</keyword>
<dbReference type="AlphaFoldDB" id="A0A8S1BK54"/>
<dbReference type="EMBL" id="CADEBC010000617">
    <property type="protein sequence ID" value="CAB3259471.1"/>
    <property type="molecule type" value="Genomic_DNA"/>
</dbReference>
<sequence>MHSISVWKLARSPNYKTNVDKGYPYSEVPFLGEYNLIKIPYSLSELIDHVDYWGEGKIVTSHGRSGFENCYNVNHTFQLVSNGEDRDRKIPNRIPVLSYTNCDTSAYIRGNSVKTVTLMGAPINKSCASDIARIVNTDVGKVVVFGFNSGSQEIANLIHALKIKDLYECPNYDLPKELQGLTLFDSHIAFLNVTMLKDRLYKLVIDGEFDRAVALSSKLDKDGARDVLTATVQKLLESNSAANTKLMSFAYKLWNGEEKDIVRNNFPPAFKLIFGQENVTILNTGYLQVLKLDTHTDSYNDRLAWGDSNDKTSTRTDTYQSIDGEFDRAVALSSKLNKDGARDVVMATVQKLLESNSAANTKLMSFAYKLWNGEEKDIVRNNFPPAFKLILGQENVTILNTGYVQVLKLDTHTDSYNDRLAWGDSNDRTSTRQGLKLVAQKDSYGDRLVMGHNGDIHVDETRFRWTFALWGGAGAATATK</sequence>
<evidence type="ECO:0000313" key="3">
    <source>
        <dbReference type="Proteomes" id="UP000494106"/>
    </source>
</evidence>
<accession>A0A8S1BK54</accession>
<dbReference type="InterPro" id="IPR042046">
    <property type="entry name" value="Lipoprotein_11_N"/>
</dbReference>
<keyword evidence="3" id="KW-1185">Reference proteome</keyword>
<protein>
    <submittedName>
        <fullName evidence="2">Uncharacterized protein</fullName>
    </submittedName>
</protein>
<proteinExistence type="predicted"/>
<evidence type="ECO:0000256" key="1">
    <source>
        <dbReference type="ARBA" id="ARBA00022729"/>
    </source>
</evidence>
<gene>
    <name evidence="2" type="ORF">APLA_LOCUS17088</name>
</gene>
<reference evidence="2 3" key="1">
    <citation type="submission" date="2020-04" db="EMBL/GenBank/DDBJ databases">
        <authorList>
            <person name="Wallbank WR R."/>
            <person name="Pardo Diaz C."/>
            <person name="Kozak K."/>
            <person name="Martin S."/>
            <person name="Jiggins C."/>
            <person name="Moest M."/>
            <person name="Warren A I."/>
            <person name="Byers J.R.P. K."/>
            <person name="Montejo-Kovacevich G."/>
            <person name="Yen C E."/>
        </authorList>
    </citation>
    <scope>NUCLEOTIDE SEQUENCE [LARGE SCALE GENOMIC DNA]</scope>
</reference>
<dbReference type="Proteomes" id="UP000494106">
    <property type="component" value="Unassembled WGS sequence"/>
</dbReference>
<name>A0A8S1BK54_ARCPL</name>
<comment type="caution">
    <text evidence="2">The sequence shown here is derived from an EMBL/GenBank/DDBJ whole genome shotgun (WGS) entry which is preliminary data.</text>
</comment>
<dbReference type="InterPro" id="IPR004943">
    <property type="entry name" value="Lipoprotein_11"/>
</dbReference>